<proteinExistence type="predicted"/>
<evidence type="ECO:0000256" key="1">
    <source>
        <dbReference type="SAM" id="MobiDB-lite"/>
    </source>
</evidence>
<name>A0A3G8JFJ7_9ACTN</name>
<feature type="compositionally biased region" description="Gly residues" evidence="1">
    <location>
        <begin position="17"/>
        <end position="28"/>
    </location>
</feature>
<dbReference type="OrthoDB" id="8481050at2"/>
<evidence type="ECO:0000313" key="2">
    <source>
        <dbReference type="EMBL" id="AZG43857.1"/>
    </source>
</evidence>
<feature type="region of interest" description="Disordered" evidence="1">
    <location>
        <begin position="120"/>
        <end position="146"/>
    </location>
</feature>
<evidence type="ECO:0008006" key="4">
    <source>
        <dbReference type="Google" id="ProtNLM"/>
    </source>
</evidence>
<keyword evidence="3" id="KW-1185">Reference proteome</keyword>
<dbReference type="AlphaFoldDB" id="A0A3G8JFJ7"/>
<feature type="region of interest" description="Disordered" evidence="1">
    <location>
        <begin position="1"/>
        <end position="40"/>
    </location>
</feature>
<dbReference type="EMBL" id="CP033972">
    <property type="protein sequence ID" value="AZG43857.1"/>
    <property type="molecule type" value="Genomic_DNA"/>
</dbReference>
<dbReference type="KEGG" id="gom:D7316_00428"/>
<gene>
    <name evidence="2" type="ORF">D7316_00428</name>
</gene>
<dbReference type="RefSeq" id="WP_124706832.1">
    <property type="nucleotide sequence ID" value="NZ_CP033972.1"/>
</dbReference>
<dbReference type="Pfam" id="PF08899">
    <property type="entry name" value="DUF1844"/>
    <property type="match status" value="1"/>
</dbReference>
<reference evidence="2 3" key="1">
    <citation type="submission" date="2018-11" db="EMBL/GenBank/DDBJ databases">
        <title>Gordonia insulae sp. nov., isolated from an island soil.</title>
        <authorList>
            <person name="Kim Y.S."/>
            <person name="Kim S.B."/>
        </authorList>
    </citation>
    <scope>NUCLEOTIDE SEQUENCE [LARGE SCALE GENOMIC DNA]</scope>
    <source>
        <strain evidence="2 3">MMS17-SY073</strain>
    </source>
</reference>
<protein>
    <recommendedName>
        <fullName evidence="4">Recombinase RecA</fullName>
    </recommendedName>
</protein>
<dbReference type="Proteomes" id="UP000271469">
    <property type="component" value="Chromosome"/>
</dbReference>
<dbReference type="InterPro" id="IPR014995">
    <property type="entry name" value="DUF1844"/>
</dbReference>
<accession>A0A3G8JFJ7</accession>
<sequence>MTENSYSSPAPMPGGDAAAGGTDGGAGEPGPDQTDFDNVRDLADIPAIEVVTRAIVMLMSAAAEKLGLAEGADPEKVDLDEARRLITSLAGLVQASTEYLGIHAAPIRDGLQGLQLAFREASAHPDAPGEGPGEKFTGPVRERRRP</sequence>
<evidence type="ECO:0000313" key="3">
    <source>
        <dbReference type="Proteomes" id="UP000271469"/>
    </source>
</evidence>
<organism evidence="2 3">
    <name type="scientific">Gordonia insulae</name>
    <dbReference type="NCBI Taxonomy" id="2420509"/>
    <lineage>
        <taxon>Bacteria</taxon>
        <taxon>Bacillati</taxon>
        <taxon>Actinomycetota</taxon>
        <taxon>Actinomycetes</taxon>
        <taxon>Mycobacteriales</taxon>
        <taxon>Gordoniaceae</taxon>
        <taxon>Gordonia</taxon>
    </lineage>
</organism>